<keyword evidence="2" id="KW-1185">Reference proteome</keyword>
<dbReference type="AlphaFoldDB" id="A0A5C3LWC0"/>
<proteinExistence type="predicted"/>
<evidence type="ECO:0000313" key="1">
    <source>
        <dbReference type="EMBL" id="TFK37434.1"/>
    </source>
</evidence>
<dbReference type="EMBL" id="ML213608">
    <property type="protein sequence ID" value="TFK37434.1"/>
    <property type="molecule type" value="Genomic_DNA"/>
</dbReference>
<reference evidence="1 2" key="1">
    <citation type="journal article" date="2019" name="Nat. Ecol. Evol.">
        <title>Megaphylogeny resolves global patterns of mushroom evolution.</title>
        <authorList>
            <person name="Varga T."/>
            <person name="Krizsan K."/>
            <person name="Foldi C."/>
            <person name="Dima B."/>
            <person name="Sanchez-Garcia M."/>
            <person name="Sanchez-Ramirez S."/>
            <person name="Szollosi G.J."/>
            <person name="Szarkandi J.G."/>
            <person name="Papp V."/>
            <person name="Albert L."/>
            <person name="Andreopoulos W."/>
            <person name="Angelini C."/>
            <person name="Antonin V."/>
            <person name="Barry K.W."/>
            <person name="Bougher N.L."/>
            <person name="Buchanan P."/>
            <person name="Buyck B."/>
            <person name="Bense V."/>
            <person name="Catcheside P."/>
            <person name="Chovatia M."/>
            <person name="Cooper J."/>
            <person name="Damon W."/>
            <person name="Desjardin D."/>
            <person name="Finy P."/>
            <person name="Geml J."/>
            <person name="Haridas S."/>
            <person name="Hughes K."/>
            <person name="Justo A."/>
            <person name="Karasinski D."/>
            <person name="Kautmanova I."/>
            <person name="Kiss B."/>
            <person name="Kocsube S."/>
            <person name="Kotiranta H."/>
            <person name="LaButti K.M."/>
            <person name="Lechner B.E."/>
            <person name="Liimatainen K."/>
            <person name="Lipzen A."/>
            <person name="Lukacs Z."/>
            <person name="Mihaltcheva S."/>
            <person name="Morgado L.N."/>
            <person name="Niskanen T."/>
            <person name="Noordeloos M.E."/>
            <person name="Ohm R.A."/>
            <person name="Ortiz-Santana B."/>
            <person name="Ovrebo C."/>
            <person name="Racz N."/>
            <person name="Riley R."/>
            <person name="Savchenko A."/>
            <person name="Shiryaev A."/>
            <person name="Soop K."/>
            <person name="Spirin V."/>
            <person name="Szebenyi C."/>
            <person name="Tomsovsky M."/>
            <person name="Tulloss R.E."/>
            <person name="Uehling J."/>
            <person name="Grigoriev I.V."/>
            <person name="Vagvolgyi C."/>
            <person name="Papp T."/>
            <person name="Martin F.M."/>
            <person name="Miettinen O."/>
            <person name="Hibbett D.S."/>
            <person name="Nagy L.G."/>
        </authorList>
    </citation>
    <scope>NUCLEOTIDE SEQUENCE [LARGE SCALE GENOMIC DNA]</scope>
    <source>
        <strain evidence="1 2">CBS 166.37</strain>
    </source>
</reference>
<protein>
    <submittedName>
        <fullName evidence="1">Uncharacterized protein</fullName>
    </submittedName>
</protein>
<dbReference type="Proteomes" id="UP000308652">
    <property type="component" value="Unassembled WGS sequence"/>
</dbReference>
<name>A0A5C3LWC0_9AGAR</name>
<gene>
    <name evidence="1" type="ORF">BDQ12DRAFT_724266</name>
</gene>
<organism evidence="1 2">
    <name type="scientific">Crucibulum laeve</name>
    <dbReference type="NCBI Taxonomy" id="68775"/>
    <lineage>
        <taxon>Eukaryota</taxon>
        <taxon>Fungi</taxon>
        <taxon>Dikarya</taxon>
        <taxon>Basidiomycota</taxon>
        <taxon>Agaricomycotina</taxon>
        <taxon>Agaricomycetes</taxon>
        <taxon>Agaricomycetidae</taxon>
        <taxon>Agaricales</taxon>
        <taxon>Agaricineae</taxon>
        <taxon>Nidulariaceae</taxon>
        <taxon>Crucibulum</taxon>
    </lineage>
</organism>
<accession>A0A5C3LWC0</accession>
<evidence type="ECO:0000313" key="2">
    <source>
        <dbReference type="Proteomes" id="UP000308652"/>
    </source>
</evidence>
<sequence>MEWGTQQATTSFHWFLNLLRTQFHANEPSAPLTTTTVLIFTSKNPAVPSTFDCHTKRPYCPLRPLRLEFCEPSTSPTMTTPLKPHANGPYMLRMTTATSSFTLMDPTATSVHVNRPTALSAFDFHGDGPSTWPTTDTASNFTPGRPLPSCWRLPA</sequence>